<sequence>MGVKGLNTFIKTLHPTIFKQLPNRFEALRGKRIVIDATLITQRYHYARRSYEYRHIQGWFRLARDLERAGVSAVCVFDGSERSEAKAEEVQRRRDQRQLITERWKMENARYERLCQMKGGIKLLQHLNPLERTEVFKFLDEPSFARIRDLSAQTPELPKEQDTTRKDQVTEPREQSITPIAPSTQESPEQESAPSAPLTPASEERPLSDTLPSPNVSLTDVISIFKTLHISYNAGLAKLTTISAESEVEPQTKPLPPGKEAPDILEAAEATVMTKRQSELSEAEGQLWAEIIQSRYSPTSQADAGFEQHINKLVHQSYEMSESFDRRKSAPDTKIYGESQELLQALGVPCIITTGGIEAEALASSIVLAGHADYVASEDTDVMIYEATLLKNVTQHDSPLITVSGSDMRESLDLTRSQFLDFTLLLGTDFTYRIGQLGPVNAYKLIKAHGSIERIIENISDNPKFKIPATWDTYLKQVNAARLVFQTLPPIPSPEFLKPKQKDDKLLADILKKYGLAFFLMRDDAWDYELASATTVGGNYFGDDPSTWR</sequence>
<protein>
    <submittedName>
        <fullName evidence="1">Flap endonuclease 1</fullName>
    </submittedName>
</protein>
<keyword evidence="1" id="KW-0378">Hydrolase</keyword>
<name>A0ACB8GTA4_PSICU</name>
<keyword evidence="1" id="KW-0540">Nuclease</keyword>
<keyword evidence="1" id="KW-0255">Endonuclease</keyword>
<gene>
    <name evidence="1" type="ORF">JR316_0009114</name>
</gene>
<keyword evidence="2" id="KW-1185">Reference proteome</keyword>
<dbReference type="Proteomes" id="UP000664032">
    <property type="component" value="Unassembled WGS sequence"/>
</dbReference>
<proteinExistence type="predicted"/>
<reference evidence="1" key="1">
    <citation type="submission" date="2021-10" db="EMBL/GenBank/DDBJ databases">
        <title>Psilocybe cubensis genome.</title>
        <authorList>
            <person name="Mckernan K.J."/>
            <person name="Crawford S."/>
            <person name="Trippe A."/>
            <person name="Kane L.T."/>
            <person name="Mclaughlin S."/>
        </authorList>
    </citation>
    <scope>NUCLEOTIDE SEQUENCE</scope>
    <source>
        <strain evidence="1">MGC-MH-2018</strain>
    </source>
</reference>
<comment type="caution">
    <text evidence="1">The sequence shown here is derived from an EMBL/GenBank/DDBJ whole genome shotgun (WGS) entry which is preliminary data.</text>
</comment>
<accession>A0ACB8GTA4</accession>
<dbReference type="EMBL" id="JAFIQS020000008">
    <property type="protein sequence ID" value="KAH9478657.1"/>
    <property type="molecule type" value="Genomic_DNA"/>
</dbReference>
<organism evidence="1 2">
    <name type="scientific">Psilocybe cubensis</name>
    <name type="common">Psychedelic mushroom</name>
    <name type="synonym">Stropharia cubensis</name>
    <dbReference type="NCBI Taxonomy" id="181762"/>
    <lineage>
        <taxon>Eukaryota</taxon>
        <taxon>Fungi</taxon>
        <taxon>Dikarya</taxon>
        <taxon>Basidiomycota</taxon>
        <taxon>Agaricomycotina</taxon>
        <taxon>Agaricomycetes</taxon>
        <taxon>Agaricomycetidae</taxon>
        <taxon>Agaricales</taxon>
        <taxon>Agaricineae</taxon>
        <taxon>Strophariaceae</taxon>
        <taxon>Psilocybe</taxon>
    </lineage>
</organism>
<evidence type="ECO:0000313" key="1">
    <source>
        <dbReference type="EMBL" id="KAH9478657.1"/>
    </source>
</evidence>
<evidence type="ECO:0000313" key="2">
    <source>
        <dbReference type="Proteomes" id="UP000664032"/>
    </source>
</evidence>